<dbReference type="CDD" id="cd03352">
    <property type="entry name" value="LbH_LpxD"/>
    <property type="match status" value="1"/>
</dbReference>
<dbReference type="Pfam" id="PF00132">
    <property type="entry name" value="Hexapep"/>
    <property type="match status" value="2"/>
</dbReference>
<dbReference type="Proteomes" id="UP001169492">
    <property type="component" value="Unassembled WGS sequence"/>
</dbReference>
<dbReference type="EMBL" id="JAGGJC010000001">
    <property type="protein sequence ID" value="MDN7129198.1"/>
    <property type="molecule type" value="Genomic_DNA"/>
</dbReference>
<keyword evidence="4" id="KW-0443">Lipid metabolism</keyword>
<dbReference type="PANTHER" id="PTHR43378:SF2">
    <property type="entry name" value="UDP-3-O-ACYLGLUCOSAMINE N-ACYLTRANSFERASE 1, MITOCHONDRIAL-RELATED"/>
    <property type="match status" value="1"/>
</dbReference>
<protein>
    <recommendedName>
        <fullName evidence="10">UDP-3-O-(3-hydroxymyristoyl)glucosamine N-acyltransferase</fullName>
    </recommendedName>
</protein>
<dbReference type="Gene3D" id="2.160.10.10">
    <property type="entry name" value="Hexapeptide repeat proteins"/>
    <property type="match status" value="1"/>
</dbReference>
<evidence type="ECO:0000256" key="2">
    <source>
        <dbReference type="ARBA" id="ARBA00022556"/>
    </source>
</evidence>
<evidence type="ECO:0000313" key="8">
    <source>
        <dbReference type="Proteomes" id="UP001169491"/>
    </source>
</evidence>
<accession>A0AAW7QWE8</accession>
<evidence type="ECO:0000256" key="4">
    <source>
        <dbReference type="ARBA" id="ARBA00023098"/>
    </source>
</evidence>
<dbReference type="AlphaFoldDB" id="A0AAW7QWE8"/>
<keyword evidence="8" id="KW-1185">Reference proteome</keyword>
<evidence type="ECO:0000313" key="9">
    <source>
        <dbReference type="Proteomes" id="UP001169492"/>
    </source>
</evidence>
<keyword evidence="1" id="KW-0444">Lipid biosynthesis</keyword>
<comment type="caution">
    <text evidence="6">The sequence shown here is derived from an EMBL/GenBank/DDBJ whole genome shotgun (WGS) entry which is preliminary data.</text>
</comment>
<dbReference type="InterPro" id="IPR001451">
    <property type="entry name" value="Hexapep"/>
</dbReference>
<keyword evidence="2" id="KW-0441">Lipid A biosynthesis</keyword>
<reference evidence="8 9" key="1">
    <citation type="submission" date="2021-03" db="EMBL/GenBank/DDBJ databases">
        <title>Pseudidiomarina terrestris, a new bacterium isolated from saline soil.</title>
        <authorList>
            <person name="Galisteo C."/>
            <person name="De La Haba R."/>
            <person name="Sanchez-Porro C."/>
            <person name="Ventosa A."/>
        </authorList>
    </citation>
    <scope>NUCLEOTIDE SEQUENCE [LARGE SCALE GENOMIC DNA]</scope>
    <source>
        <strain evidence="6 9">1APP75-32.1</strain>
        <strain evidence="8">1APR75-15</strain>
        <strain evidence="7">1ASR75-15</strain>
    </source>
</reference>
<dbReference type="GO" id="GO:0016020">
    <property type="term" value="C:membrane"/>
    <property type="evidence" value="ECO:0007669"/>
    <property type="project" value="GOC"/>
</dbReference>
<name>A0AAW7QWE8_9GAMM</name>
<organism evidence="6 9">
    <name type="scientific">Pseudidiomarina terrestris</name>
    <dbReference type="NCBI Taxonomy" id="2820060"/>
    <lineage>
        <taxon>Bacteria</taxon>
        <taxon>Pseudomonadati</taxon>
        <taxon>Pseudomonadota</taxon>
        <taxon>Gammaproteobacteria</taxon>
        <taxon>Alteromonadales</taxon>
        <taxon>Idiomarinaceae</taxon>
        <taxon>Pseudidiomarina</taxon>
    </lineage>
</organism>
<dbReference type="InterPro" id="IPR007691">
    <property type="entry name" value="LpxD"/>
</dbReference>
<evidence type="ECO:0008006" key="10">
    <source>
        <dbReference type="Google" id="ProtNLM"/>
    </source>
</evidence>
<gene>
    <name evidence="6" type="ORF">J6I90_06420</name>
    <name evidence="7" type="ORF">J6I92_04885</name>
</gene>
<sequence>MARYFLKPINLRQVAQKYGLKVDFDATVLGVSDSNVGASDTITDYIKGDLPAKGTILITKKAIEGYRCVLSDNPSEDFYCLINEFSKSIGFTPLYNSKVHESVIIGQNVVIEKGVEIGQNTTIEHNVVIHSGTSIGANCIIRSGAVIGGEGYGFVIDSEQRYLRQPFVGGVVIREEVEVGYNSAIVRGSINNTILGTGVKLDNLVHIAHDCVIGDYSTVTAGVTFCGYVVVGKNVRFAPQSTVKQRIHIGDNAIVGLGAVVVKNIVAGDVVVGNPAKPLIK</sequence>
<evidence type="ECO:0000313" key="7">
    <source>
        <dbReference type="EMBL" id="MDN7129198.1"/>
    </source>
</evidence>
<evidence type="ECO:0000256" key="3">
    <source>
        <dbReference type="ARBA" id="ARBA00022679"/>
    </source>
</evidence>
<dbReference type="Proteomes" id="UP001169491">
    <property type="component" value="Unassembled WGS sequence"/>
</dbReference>
<dbReference type="InterPro" id="IPR011004">
    <property type="entry name" value="Trimer_LpxA-like_sf"/>
</dbReference>
<dbReference type="GO" id="GO:0016410">
    <property type="term" value="F:N-acyltransferase activity"/>
    <property type="evidence" value="ECO:0007669"/>
    <property type="project" value="InterPro"/>
</dbReference>
<dbReference type="RefSeq" id="WP_301774461.1">
    <property type="nucleotide sequence ID" value="NZ_JAGGJB010000003.1"/>
</dbReference>
<evidence type="ECO:0000313" key="6">
    <source>
        <dbReference type="EMBL" id="MDN7124511.1"/>
    </source>
</evidence>
<dbReference type="PANTHER" id="PTHR43378">
    <property type="entry name" value="UDP-3-O-ACYLGLUCOSAMINE N-ACYLTRANSFERASE"/>
    <property type="match status" value="1"/>
</dbReference>
<evidence type="ECO:0000256" key="1">
    <source>
        <dbReference type="ARBA" id="ARBA00022516"/>
    </source>
</evidence>
<keyword evidence="3" id="KW-0808">Transferase</keyword>
<dbReference type="SUPFAM" id="SSF51161">
    <property type="entry name" value="Trimeric LpxA-like enzymes"/>
    <property type="match status" value="1"/>
</dbReference>
<dbReference type="EMBL" id="JAGGJB010000003">
    <property type="protein sequence ID" value="MDN7124511.1"/>
    <property type="molecule type" value="Genomic_DNA"/>
</dbReference>
<proteinExistence type="predicted"/>
<dbReference type="GO" id="GO:0009245">
    <property type="term" value="P:lipid A biosynthetic process"/>
    <property type="evidence" value="ECO:0007669"/>
    <property type="project" value="UniProtKB-KW"/>
</dbReference>
<evidence type="ECO:0000256" key="5">
    <source>
        <dbReference type="ARBA" id="ARBA00023315"/>
    </source>
</evidence>
<keyword evidence="5" id="KW-0012">Acyltransferase</keyword>